<reference evidence="1 2" key="1">
    <citation type="submission" date="2019-05" db="EMBL/GenBank/DDBJ databases">
        <title>Emergence of the Ug99 lineage of the wheat stem rust pathogen through somatic hybridization.</title>
        <authorList>
            <person name="Li F."/>
            <person name="Upadhyaya N.M."/>
            <person name="Sperschneider J."/>
            <person name="Matny O."/>
            <person name="Nguyen-Phuc H."/>
            <person name="Mago R."/>
            <person name="Raley C."/>
            <person name="Miller M.E."/>
            <person name="Silverstein K.A.T."/>
            <person name="Henningsen E."/>
            <person name="Hirsch C.D."/>
            <person name="Visser B."/>
            <person name="Pretorius Z.A."/>
            <person name="Steffenson B.J."/>
            <person name="Schwessinger B."/>
            <person name="Dodds P.N."/>
            <person name="Figueroa M."/>
        </authorList>
    </citation>
    <scope>NUCLEOTIDE SEQUENCE [LARGE SCALE GENOMIC DNA]</scope>
    <source>
        <strain evidence="1">21-0</strain>
    </source>
</reference>
<accession>A0A5B0Q4Y5</accession>
<keyword evidence="2" id="KW-1185">Reference proteome</keyword>
<dbReference type="AlphaFoldDB" id="A0A5B0Q4Y5"/>
<organism evidence="1 2">
    <name type="scientific">Puccinia graminis f. sp. tritici</name>
    <dbReference type="NCBI Taxonomy" id="56615"/>
    <lineage>
        <taxon>Eukaryota</taxon>
        <taxon>Fungi</taxon>
        <taxon>Dikarya</taxon>
        <taxon>Basidiomycota</taxon>
        <taxon>Pucciniomycotina</taxon>
        <taxon>Pucciniomycetes</taxon>
        <taxon>Pucciniales</taxon>
        <taxon>Pucciniaceae</taxon>
        <taxon>Puccinia</taxon>
    </lineage>
</organism>
<comment type="caution">
    <text evidence="1">The sequence shown here is derived from an EMBL/GenBank/DDBJ whole genome shotgun (WGS) entry which is preliminary data.</text>
</comment>
<name>A0A5B0Q4Y5_PUCGR</name>
<dbReference type="Proteomes" id="UP000324748">
    <property type="component" value="Unassembled WGS sequence"/>
</dbReference>
<gene>
    <name evidence="1" type="ORF">PGT21_001960</name>
</gene>
<evidence type="ECO:0000313" key="1">
    <source>
        <dbReference type="EMBL" id="KAA1108147.1"/>
    </source>
</evidence>
<dbReference type="EMBL" id="VSWC01000028">
    <property type="protein sequence ID" value="KAA1108147.1"/>
    <property type="molecule type" value="Genomic_DNA"/>
</dbReference>
<evidence type="ECO:0000313" key="2">
    <source>
        <dbReference type="Proteomes" id="UP000324748"/>
    </source>
</evidence>
<sequence length="69" mass="8335">MSIHLQLRSATSRMCCKNLQESNDASLSYHFFFLSRYFHLEQRTNWEIVPDGLVPKPRCRMLCEKKKKW</sequence>
<protein>
    <submittedName>
        <fullName evidence="1">Uncharacterized protein</fullName>
    </submittedName>
</protein>
<proteinExistence type="predicted"/>